<evidence type="ECO:0000313" key="1">
    <source>
        <dbReference type="EMBL" id="MBI4595514.1"/>
    </source>
</evidence>
<feature type="non-terminal residue" evidence="1">
    <location>
        <position position="665"/>
    </location>
</feature>
<dbReference type="AlphaFoldDB" id="A0A933LQB2"/>
<gene>
    <name evidence="1" type="ORF">HY730_03945</name>
</gene>
<accession>A0A933LQB2</accession>
<organism evidence="1 2">
    <name type="scientific">Tectimicrobiota bacterium</name>
    <dbReference type="NCBI Taxonomy" id="2528274"/>
    <lineage>
        <taxon>Bacteria</taxon>
        <taxon>Pseudomonadati</taxon>
        <taxon>Nitrospinota/Tectimicrobiota group</taxon>
        <taxon>Candidatus Tectimicrobiota</taxon>
    </lineage>
</organism>
<evidence type="ECO:0000313" key="2">
    <source>
        <dbReference type="Proteomes" id="UP000772181"/>
    </source>
</evidence>
<proteinExistence type="predicted"/>
<name>A0A933LQB2_UNCTE</name>
<protein>
    <submittedName>
        <fullName evidence="1">Uncharacterized protein</fullName>
    </submittedName>
</protein>
<dbReference type="Proteomes" id="UP000772181">
    <property type="component" value="Unassembled WGS sequence"/>
</dbReference>
<reference evidence="1" key="1">
    <citation type="submission" date="2020-07" db="EMBL/GenBank/DDBJ databases">
        <title>Huge and variable diversity of episymbiotic CPR bacteria and DPANN archaea in groundwater ecosystems.</title>
        <authorList>
            <person name="He C.Y."/>
            <person name="Keren R."/>
            <person name="Whittaker M."/>
            <person name="Farag I.F."/>
            <person name="Doudna J."/>
            <person name="Cate J.H.D."/>
            <person name="Banfield J.F."/>
        </authorList>
    </citation>
    <scope>NUCLEOTIDE SEQUENCE</scope>
    <source>
        <strain evidence="1">NC_groundwater_1482_Ag_S-0.65um_47_24</strain>
    </source>
</reference>
<sequence length="665" mass="76351">MENLRTSYGDKFLSYSPHLAKEYLQVFPVVLPILGEENMDQWTKIGLQMIGNNWRAWECALEYFRLSPTVLRQVDLIYAYKWATYGSQLAKLSPDVGVEYFRSSSFFLPKFNTSIVKSWVELGKQLISERHGSSKLAATFFRLSPPMIEEIGFSDFKEWAHLVYDIAKWGSDLALSYLEAPSEKLMKLPASLRLEILAFCRVLAQRSGKLALQYYHMSPDLFWKIPERIRVRAMELNRAICGKFPEKAVTILTLIQQTMRKISLEIHEVLLKQALKLAWLDGEVAQEFIVHLPRLVQLAPPHRLEDWFREGIAIAEKNIQAGIAFFSLESKTSLEILRKIKETVYLDDISRVLQLYTEGLSGKRVGVQLINLLPNELKGYSGQYPFTDGENIFLPPSSYELGSQAQNFMFYKLSTAHQAGYFEFGSFNTANQLGRFFKKFGKPQLAKDIYYIVEDSRIDFLLRHYYHGLRKPFQWMASFFLKKRAPIRSFPLQQAAMEYLVYLSTGLAVDPELPAVLRPITNKLRTVMSTIFSVQAEATDSLKVTEVVYNVLERIPNISLELLEKKIREGQAEALGLAEAQQALEASPKKETITSLFLEELENFKNSFPSPSLVGEEKYHSPEVLPYRGETKPELIQKLMKVREAKEKLSSKKGETFFPLSPEEL</sequence>
<dbReference type="EMBL" id="JACQWF010000177">
    <property type="protein sequence ID" value="MBI4595514.1"/>
    <property type="molecule type" value="Genomic_DNA"/>
</dbReference>
<comment type="caution">
    <text evidence="1">The sequence shown here is derived from an EMBL/GenBank/DDBJ whole genome shotgun (WGS) entry which is preliminary data.</text>
</comment>